<dbReference type="Proteomes" id="UP000196710">
    <property type="component" value="Chromosome"/>
</dbReference>
<gene>
    <name evidence="1" type="ORF">ADH66_14860</name>
    <name evidence="2" type="ORF">I5Q82_05240</name>
</gene>
<reference evidence="2 4" key="3">
    <citation type="submission" date="2020-11" db="EMBL/GenBank/DDBJ databases">
        <title>Closed and high quality bacterial genomes of the OMM12 community.</title>
        <authorList>
            <person name="Marbouty M."/>
            <person name="Lamy-Besnier Q."/>
            <person name="Debarbieux L."/>
            <person name="Koszul R."/>
        </authorList>
    </citation>
    <scope>NUCLEOTIDE SEQUENCE [LARGE SCALE GENOMIC DNA]</scope>
    <source>
        <strain evidence="2 4">KB18</strain>
    </source>
</reference>
<dbReference type="RefSeq" id="WP_066539168.1">
    <property type="nucleotide sequence ID" value="NZ_CP021422.1"/>
</dbReference>
<dbReference type="InterPro" id="IPR027417">
    <property type="entry name" value="P-loop_NTPase"/>
</dbReference>
<evidence type="ECO:0000313" key="3">
    <source>
        <dbReference type="Proteomes" id="UP000196710"/>
    </source>
</evidence>
<proteinExistence type="predicted"/>
<evidence type="ECO:0000313" key="1">
    <source>
        <dbReference type="EMBL" id="ASB41822.1"/>
    </source>
</evidence>
<keyword evidence="3" id="KW-1185">Reference proteome</keyword>
<dbReference type="KEGG" id="amur:ADH66_14860"/>
<dbReference type="EMBL" id="CP065321">
    <property type="protein sequence ID" value="QQR31089.1"/>
    <property type="molecule type" value="Genomic_DNA"/>
</dbReference>
<dbReference type="Gene3D" id="3.40.50.300">
    <property type="entry name" value="P-loop containing nucleotide triphosphate hydrolases"/>
    <property type="match status" value="1"/>
</dbReference>
<dbReference type="Proteomes" id="UP000596035">
    <property type="component" value="Chromosome"/>
</dbReference>
<organism evidence="2 4">
    <name type="scientific">Acutalibacter muris</name>
    <dbReference type="NCBI Taxonomy" id="1796620"/>
    <lineage>
        <taxon>Bacteria</taxon>
        <taxon>Bacillati</taxon>
        <taxon>Bacillota</taxon>
        <taxon>Clostridia</taxon>
        <taxon>Eubacteriales</taxon>
        <taxon>Acutalibacteraceae</taxon>
        <taxon>Acutalibacter</taxon>
    </lineage>
</organism>
<dbReference type="AlphaFoldDB" id="A0A1Z2XTQ6"/>
<dbReference type="SUPFAM" id="SSF52540">
    <property type="entry name" value="P-loop containing nucleoside triphosphate hydrolases"/>
    <property type="match status" value="1"/>
</dbReference>
<evidence type="ECO:0000313" key="2">
    <source>
        <dbReference type="EMBL" id="QQR31089.1"/>
    </source>
</evidence>
<protein>
    <submittedName>
        <fullName evidence="2">AAA family ATPase</fullName>
    </submittedName>
</protein>
<dbReference type="Pfam" id="PF13238">
    <property type="entry name" value="AAA_18"/>
    <property type="match status" value="1"/>
</dbReference>
<reference evidence="1" key="1">
    <citation type="journal article" date="2017" name="Genome Announc.">
        <title>High-Quality Whole-Genome Sequences of the Oligo-Mouse-Microbiota Bacterial Community.</title>
        <authorList>
            <person name="Garzetti D."/>
            <person name="Brugiroux S."/>
            <person name="Bunk B."/>
            <person name="Pukall R."/>
            <person name="McCoy K.D."/>
            <person name="Macpherson A.J."/>
            <person name="Stecher B."/>
        </authorList>
    </citation>
    <scope>NUCLEOTIDE SEQUENCE</scope>
    <source>
        <strain evidence="1">KB18</strain>
    </source>
</reference>
<accession>A0A1Z2XTQ6</accession>
<reference evidence="3" key="2">
    <citation type="submission" date="2017-05" db="EMBL/GenBank/DDBJ databases">
        <title>Improved OligoMM genomes.</title>
        <authorList>
            <person name="Garzetti D."/>
        </authorList>
    </citation>
    <scope>NUCLEOTIDE SEQUENCE [LARGE SCALE GENOMIC DNA]</scope>
    <source>
        <strain evidence="3">KB18</strain>
    </source>
</reference>
<name>A0A1Z2XTQ6_9FIRM</name>
<sequence length="165" mass="19063">MRRQKLIILSGSPCVGKSTAGDILFRSYENSAYLDGDWCWCVNPFDLDDPRLREGDRAMSAVLSNYLRLDFEYVVFCSVVAMYEKIREGILEDITEEDYQVIGFTLTCSEETLRERHRKRGDKNECSMEWLRLPHYPGDHVIYTDGKTPGQVAQEMKEIIDGYGN</sequence>
<evidence type="ECO:0000313" key="4">
    <source>
        <dbReference type="Proteomes" id="UP000596035"/>
    </source>
</evidence>
<dbReference type="EMBL" id="CP021422">
    <property type="protein sequence ID" value="ASB41822.1"/>
    <property type="molecule type" value="Genomic_DNA"/>
</dbReference>